<name>A0ACB9GBI7_CICIN</name>
<comment type="caution">
    <text evidence="1">The sequence shown here is derived from an EMBL/GenBank/DDBJ whole genome shotgun (WGS) entry which is preliminary data.</text>
</comment>
<reference evidence="1 2" key="2">
    <citation type="journal article" date="2022" name="Mol. Ecol. Resour.">
        <title>The genomes of chicory, endive, great burdock and yacon provide insights into Asteraceae paleo-polyploidization history and plant inulin production.</title>
        <authorList>
            <person name="Fan W."/>
            <person name="Wang S."/>
            <person name="Wang H."/>
            <person name="Wang A."/>
            <person name="Jiang F."/>
            <person name="Liu H."/>
            <person name="Zhao H."/>
            <person name="Xu D."/>
            <person name="Zhang Y."/>
        </authorList>
    </citation>
    <scope>NUCLEOTIDE SEQUENCE [LARGE SCALE GENOMIC DNA]</scope>
    <source>
        <strain evidence="2">cv. Punajuju</strain>
        <tissue evidence="1">Leaves</tissue>
    </source>
</reference>
<proteinExistence type="predicted"/>
<dbReference type="EMBL" id="CM042010">
    <property type="protein sequence ID" value="KAI3780869.1"/>
    <property type="molecule type" value="Genomic_DNA"/>
</dbReference>
<dbReference type="Proteomes" id="UP001055811">
    <property type="component" value="Linkage Group LG02"/>
</dbReference>
<reference evidence="2" key="1">
    <citation type="journal article" date="2022" name="Mol. Ecol. Resour.">
        <title>The genomes of chicory, endive, great burdock and yacon provide insights into Asteraceae palaeo-polyploidization history and plant inulin production.</title>
        <authorList>
            <person name="Fan W."/>
            <person name="Wang S."/>
            <person name="Wang H."/>
            <person name="Wang A."/>
            <person name="Jiang F."/>
            <person name="Liu H."/>
            <person name="Zhao H."/>
            <person name="Xu D."/>
            <person name="Zhang Y."/>
        </authorList>
    </citation>
    <scope>NUCLEOTIDE SEQUENCE [LARGE SCALE GENOMIC DNA]</scope>
    <source>
        <strain evidence="2">cv. Punajuju</strain>
    </source>
</reference>
<evidence type="ECO:0000313" key="2">
    <source>
        <dbReference type="Proteomes" id="UP001055811"/>
    </source>
</evidence>
<keyword evidence="2" id="KW-1185">Reference proteome</keyword>
<protein>
    <submittedName>
        <fullName evidence="1">Uncharacterized protein</fullName>
    </submittedName>
</protein>
<accession>A0ACB9GBI7</accession>
<gene>
    <name evidence="1" type="ORF">L2E82_10862</name>
</gene>
<evidence type="ECO:0000313" key="1">
    <source>
        <dbReference type="EMBL" id="KAI3780869.1"/>
    </source>
</evidence>
<sequence>MFVFDVSFKVRFKQTLLCSFCYSGRKLLNQSVVESFESNSGGFKKRQSDLRDDDYVSEHDMYMDELVKDFVDEENPFYKKDFQYNIVKQILNRFNKILKENENIENELSAGEDINSYETWNDLTYESPKKDEKNEDVEEGNEQADAYKTLIQAENEKIVDTSGTSSS</sequence>
<organism evidence="1 2">
    <name type="scientific">Cichorium intybus</name>
    <name type="common">Chicory</name>
    <dbReference type="NCBI Taxonomy" id="13427"/>
    <lineage>
        <taxon>Eukaryota</taxon>
        <taxon>Viridiplantae</taxon>
        <taxon>Streptophyta</taxon>
        <taxon>Embryophyta</taxon>
        <taxon>Tracheophyta</taxon>
        <taxon>Spermatophyta</taxon>
        <taxon>Magnoliopsida</taxon>
        <taxon>eudicotyledons</taxon>
        <taxon>Gunneridae</taxon>
        <taxon>Pentapetalae</taxon>
        <taxon>asterids</taxon>
        <taxon>campanulids</taxon>
        <taxon>Asterales</taxon>
        <taxon>Asteraceae</taxon>
        <taxon>Cichorioideae</taxon>
        <taxon>Cichorieae</taxon>
        <taxon>Cichoriinae</taxon>
        <taxon>Cichorium</taxon>
    </lineage>
</organism>